<dbReference type="PANTHER" id="PTHR35042">
    <property type="entry name" value="ANTHRONE OXYGENASE ENCC"/>
    <property type="match status" value="1"/>
</dbReference>
<evidence type="ECO:0000256" key="6">
    <source>
        <dbReference type="ARBA" id="ARBA00034313"/>
    </source>
</evidence>
<dbReference type="GeneID" id="34609170"/>
<dbReference type="EMBL" id="KV878340">
    <property type="protein sequence ID" value="OJJ47678.1"/>
    <property type="molecule type" value="Genomic_DNA"/>
</dbReference>
<organism evidence="8 9">
    <name type="scientific">Penicilliopsis zonata CBS 506.65</name>
    <dbReference type="NCBI Taxonomy" id="1073090"/>
    <lineage>
        <taxon>Eukaryota</taxon>
        <taxon>Fungi</taxon>
        <taxon>Dikarya</taxon>
        <taxon>Ascomycota</taxon>
        <taxon>Pezizomycotina</taxon>
        <taxon>Eurotiomycetes</taxon>
        <taxon>Eurotiomycetidae</taxon>
        <taxon>Eurotiales</taxon>
        <taxon>Aspergillaceae</taxon>
        <taxon>Penicilliopsis</taxon>
    </lineage>
</organism>
<evidence type="ECO:0000313" key="8">
    <source>
        <dbReference type="EMBL" id="OJJ47678.1"/>
    </source>
</evidence>
<evidence type="ECO:0008006" key="10">
    <source>
        <dbReference type="Google" id="ProtNLM"/>
    </source>
</evidence>
<feature type="transmembrane region" description="Helical" evidence="7">
    <location>
        <begin position="145"/>
        <end position="166"/>
    </location>
</feature>
<dbReference type="AlphaFoldDB" id="A0A1L9SKE9"/>
<dbReference type="GO" id="GO:0016020">
    <property type="term" value="C:membrane"/>
    <property type="evidence" value="ECO:0007669"/>
    <property type="project" value="UniProtKB-SubCell"/>
</dbReference>
<name>A0A1L9SKE9_9EURO</name>
<keyword evidence="3 7" id="KW-1133">Transmembrane helix</keyword>
<comment type="subcellular location">
    <subcellularLocation>
        <location evidence="1">Membrane</location>
        <topology evidence="1">Multi-pass membrane protein</topology>
    </subcellularLocation>
</comment>
<dbReference type="InterPro" id="IPR013901">
    <property type="entry name" value="Anthrone_oxy"/>
</dbReference>
<reference evidence="9" key="1">
    <citation type="journal article" date="2017" name="Genome Biol.">
        <title>Comparative genomics reveals high biological diversity and specific adaptations in the industrially and medically important fungal genus Aspergillus.</title>
        <authorList>
            <person name="de Vries R.P."/>
            <person name="Riley R."/>
            <person name="Wiebenga A."/>
            <person name="Aguilar-Osorio G."/>
            <person name="Amillis S."/>
            <person name="Uchima C.A."/>
            <person name="Anderluh G."/>
            <person name="Asadollahi M."/>
            <person name="Askin M."/>
            <person name="Barry K."/>
            <person name="Battaglia E."/>
            <person name="Bayram O."/>
            <person name="Benocci T."/>
            <person name="Braus-Stromeyer S.A."/>
            <person name="Caldana C."/>
            <person name="Canovas D."/>
            <person name="Cerqueira G.C."/>
            <person name="Chen F."/>
            <person name="Chen W."/>
            <person name="Choi C."/>
            <person name="Clum A."/>
            <person name="Dos Santos R.A."/>
            <person name="Damasio A.R."/>
            <person name="Diallinas G."/>
            <person name="Emri T."/>
            <person name="Fekete E."/>
            <person name="Flipphi M."/>
            <person name="Freyberg S."/>
            <person name="Gallo A."/>
            <person name="Gournas C."/>
            <person name="Habgood R."/>
            <person name="Hainaut M."/>
            <person name="Harispe M.L."/>
            <person name="Henrissat B."/>
            <person name="Hilden K.S."/>
            <person name="Hope R."/>
            <person name="Hossain A."/>
            <person name="Karabika E."/>
            <person name="Karaffa L."/>
            <person name="Karanyi Z."/>
            <person name="Krasevec N."/>
            <person name="Kuo A."/>
            <person name="Kusch H."/>
            <person name="LaButti K."/>
            <person name="Lagendijk E.L."/>
            <person name="Lapidus A."/>
            <person name="Levasseur A."/>
            <person name="Lindquist E."/>
            <person name="Lipzen A."/>
            <person name="Logrieco A.F."/>
            <person name="MacCabe A."/>
            <person name="Maekelae M.R."/>
            <person name="Malavazi I."/>
            <person name="Melin P."/>
            <person name="Meyer V."/>
            <person name="Mielnichuk N."/>
            <person name="Miskei M."/>
            <person name="Molnar A.P."/>
            <person name="Mule G."/>
            <person name="Ngan C.Y."/>
            <person name="Orejas M."/>
            <person name="Orosz E."/>
            <person name="Ouedraogo J.P."/>
            <person name="Overkamp K.M."/>
            <person name="Park H.-S."/>
            <person name="Perrone G."/>
            <person name="Piumi F."/>
            <person name="Punt P.J."/>
            <person name="Ram A.F."/>
            <person name="Ramon A."/>
            <person name="Rauscher S."/>
            <person name="Record E."/>
            <person name="Riano-Pachon D.M."/>
            <person name="Robert V."/>
            <person name="Roehrig J."/>
            <person name="Ruller R."/>
            <person name="Salamov A."/>
            <person name="Salih N.S."/>
            <person name="Samson R.A."/>
            <person name="Sandor E."/>
            <person name="Sanguinetti M."/>
            <person name="Schuetze T."/>
            <person name="Sepcic K."/>
            <person name="Shelest E."/>
            <person name="Sherlock G."/>
            <person name="Sophianopoulou V."/>
            <person name="Squina F.M."/>
            <person name="Sun H."/>
            <person name="Susca A."/>
            <person name="Todd R.B."/>
            <person name="Tsang A."/>
            <person name="Unkles S.E."/>
            <person name="van de Wiele N."/>
            <person name="van Rossen-Uffink D."/>
            <person name="Oliveira J.V."/>
            <person name="Vesth T.C."/>
            <person name="Visser J."/>
            <person name="Yu J.-H."/>
            <person name="Zhou M."/>
            <person name="Andersen M.R."/>
            <person name="Archer D.B."/>
            <person name="Baker S.E."/>
            <person name="Benoit I."/>
            <person name="Brakhage A.A."/>
            <person name="Braus G.H."/>
            <person name="Fischer R."/>
            <person name="Frisvad J.C."/>
            <person name="Goldman G.H."/>
            <person name="Houbraken J."/>
            <person name="Oakley B."/>
            <person name="Pocsi I."/>
            <person name="Scazzocchio C."/>
            <person name="Seiboth B."/>
            <person name="vanKuyk P.A."/>
            <person name="Wortman J."/>
            <person name="Dyer P.S."/>
            <person name="Grigoriev I.V."/>
        </authorList>
    </citation>
    <scope>NUCLEOTIDE SEQUENCE [LARGE SCALE GENOMIC DNA]</scope>
    <source>
        <strain evidence="9">CBS 506.65</strain>
    </source>
</reference>
<evidence type="ECO:0000256" key="2">
    <source>
        <dbReference type="ARBA" id="ARBA00022692"/>
    </source>
</evidence>
<keyword evidence="9" id="KW-1185">Reference proteome</keyword>
<evidence type="ECO:0000256" key="1">
    <source>
        <dbReference type="ARBA" id="ARBA00004141"/>
    </source>
</evidence>
<keyword evidence="5 7" id="KW-0472">Membrane</keyword>
<evidence type="ECO:0000256" key="4">
    <source>
        <dbReference type="ARBA" id="ARBA00023033"/>
    </source>
</evidence>
<proteinExistence type="inferred from homology"/>
<keyword evidence="4" id="KW-0503">Monooxygenase</keyword>
<dbReference type="Proteomes" id="UP000184188">
    <property type="component" value="Unassembled WGS sequence"/>
</dbReference>
<evidence type="ECO:0000256" key="7">
    <source>
        <dbReference type="SAM" id="Phobius"/>
    </source>
</evidence>
<dbReference type="STRING" id="1073090.A0A1L9SKE9"/>
<gene>
    <name evidence="8" type="ORF">ASPZODRAFT_131230</name>
</gene>
<sequence>MVMTTSPQQTIKLSSEYTDSFHLLNTLIFSSSEYSHPFHLTHLIIMSTDVLRTAQAVGIIGSALASGGIFSFSFFTVPALVLPARNPETPLTPLTEPTPGSSLPHITHQWLACYNMGKSTLPFLAGTSAAAYAYLAWALRDQSDFASGSYLIAAVASAGIIPYTLLVMGRTNARLEAHATRDDPGHIRVEEKQALLGRREAEDREVPALLVKWSALNATRAIFPLIGAAVGFYATISV</sequence>
<dbReference type="PANTHER" id="PTHR35042:SF1">
    <property type="entry name" value="DUF1772-DOMAIN-CONTAINING PROTEIN"/>
    <property type="match status" value="1"/>
</dbReference>
<keyword evidence="4" id="KW-0560">Oxidoreductase</keyword>
<evidence type="ECO:0000313" key="9">
    <source>
        <dbReference type="Proteomes" id="UP000184188"/>
    </source>
</evidence>
<accession>A0A1L9SKE9</accession>
<comment type="similarity">
    <text evidence="6">Belongs to the anthrone oxygenase family.</text>
</comment>
<evidence type="ECO:0000256" key="5">
    <source>
        <dbReference type="ARBA" id="ARBA00023136"/>
    </source>
</evidence>
<evidence type="ECO:0000256" key="3">
    <source>
        <dbReference type="ARBA" id="ARBA00022989"/>
    </source>
</evidence>
<dbReference type="GO" id="GO:0004497">
    <property type="term" value="F:monooxygenase activity"/>
    <property type="evidence" value="ECO:0007669"/>
    <property type="project" value="UniProtKB-KW"/>
</dbReference>
<dbReference type="VEuPathDB" id="FungiDB:ASPZODRAFT_131230"/>
<dbReference type="OrthoDB" id="5954308at2759"/>
<dbReference type="RefSeq" id="XP_022582188.1">
    <property type="nucleotide sequence ID" value="XM_022722705.1"/>
</dbReference>
<feature type="transmembrane region" description="Helical" evidence="7">
    <location>
        <begin position="56"/>
        <end position="82"/>
    </location>
</feature>
<dbReference type="Pfam" id="PF08592">
    <property type="entry name" value="Anthrone_oxy"/>
    <property type="match status" value="1"/>
</dbReference>
<feature type="transmembrane region" description="Helical" evidence="7">
    <location>
        <begin position="121"/>
        <end position="139"/>
    </location>
</feature>
<keyword evidence="2 7" id="KW-0812">Transmembrane</keyword>
<protein>
    <recommendedName>
        <fullName evidence="10">DUF1772 domain-containing protein</fullName>
    </recommendedName>
</protein>